<keyword evidence="2" id="KW-1185">Reference proteome</keyword>
<name>A0A8X6WHS0_TRICX</name>
<reference evidence="1" key="1">
    <citation type="submission" date="2020-08" db="EMBL/GenBank/DDBJ databases">
        <title>Multicomponent nature underlies the extraordinary mechanical properties of spider dragline silk.</title>
        <authorList>
            <person name="Kono N."/>
            <person name="Nakamura H."/>
            <person name="Mori M."/>
            <person name="Yoshida Y."/>
            <person name="Ohtoshi R."/>
            <person name="Malay A.D."/>
            <person name="Moran D.A.P."/>
            <person name="Tomita M."/>
            <person name="Numata K."/>
            <person name="Arakawa K."/>
        </authorList>
    </citation>
    <scope>NUCLEOTIDE SEQUENCE</scope>
</reference>
<evidence type="ECO:0000313" key="1">
    <source>
        <dbReference type="EMBL" id="GFY34136.1"/>
    </source>
</evidence>
<dbReference type="AlphaFoldDB" id="A0A8X6WHS0"/>
<dbReference type="EMBL" id="BMAU01021422">
    <property type="protein sequence ID" value="GFY34136.1"/>
    <property type="molecule type" value="Genomic_DNA"/>
</dbReference>
<protein>
    <submittedName>
        <fullName evidence="1">Uncharacterized protein</fullName>
    </submittedName>
</protein>
<proteinExistence type="predicted"/>
<gene>
    <name evidence="1" type="primary">X975_01358</name>
    <name evidence="1" type="ORF">TNCV_2504391</name>
</gene>
<dbReference type="Proteomes" id="UP000887159">
    <property type="component" value="Unassembled WGS sequence"/>
</dbReference>
<comment type="caution">
    <text evidence="1">The sequence shown here is derived from an EMBL/GenBank/DDBJ whole genome shotgun (WGS) entry which is preliminary data.</text>
</comment>
<accession>A0A8X6WHS0</accession>
<organism evidence="1 2">
    <name type="scientific">Trichonephila clavipes</name>
    <name type="common">Golden silk orbweaver</name>
    <name type="synonym">Nephila clavipes</name>
    <dbReference type="NCBI Taxonomy" id="2585209"/>
    <lineage>
        <taxon>Eukaryota</taxon>
        <taxon>Metazoa</taxon>
        <taxon>Ecdysozoa</taxon>
        <taxon>Arthropoda</taxon>
        <taxon>Chelicerata</taxon>
        <taxon>Arachnida</taxon>
        <taxon>Araneae</taxon>
        <taxon>Araneomorphae</taxon>
        <taxon>Entelegynae</taxon>
        <taxon>Araneoidea</taxon>
        <taxon>Nephilidae</taxon>
        <taxon>Trichonephila</taxon>
    </lineage>
</organism>
<evidence type="ECO:0000313" key="2">
    <source>
        <dbReference type="Proteomes" id="UP000887159"/>
    </source>
</evidence>
<sequence>MFGIKAKRGTASSFLSSEQTTNIKTKEQLEEIANTFKTEEQLLKTAYTFETSLKKLIPGERYALGFNPMAGDKILFKLHHIGHWYSGYNSNLSWIGDLKDTGRDICDLEVSRSEGPIICSYDRLTMVKKIRRKNFSPPVQHNASPDDNSRTIVTVSFRDITGMKPCPDLSPNQLELRIAFSTETTRIRKEDTTPLMRCPVFVLLTPL</sequence>